<dbReference type="Proteomes" id="UP000217199">
    <property type="component" value="Unassembled WGS sequence"/>
</dbReference>
<proteinExistence type="predicted"/>
<name>A0A286U9G7_9AGAM</name>
<evidence type="ECO:0000313" key="3">
    <source>
        <dbReference type="Proteomes" id="UP000217199"/>
    </source>
</evidence>
<keyword evidence="3" id="KW-1185">Reference proteome</keyword>
<feature type="compositionally biased region" description="Low complexity" evidence="1">
    <location>
        <begin position="1"/>
        <end position="15"/>
    </location>
</feature>
<dbReference type="EMBL" id="NBII01000008">
    <property type="protein sequence ID" value="PAV16241.1"/>
    <property type="molecule type" value="Genomic_DNA"/>
</dbReference>
<dbReference type="InParanoid" id="A0A286U9G7"/>
<protein>
    <submittedName>
        <fullName evidence="2">Uncharacterized protein</fullName>
    </submittedName>
</protein>
<evidence type="ECO:0000256" key="1">
    <source>
        <dbReference type="SAM" id="MobiDB-lite"/>
    </source>
</evidence>
<reference evidence="2 3" key="1">
    <citation type="journal article" date="2017" name="Mol. Ecol.">
        <title>Comparative and population genomic landscape of Phellinus noxius: A hypervariable fungus causing root rot in trees.</title>
        <authorList>
            <person name="Chung C.L."/>
            <person name="Lee T.J."/>
            <person name="Akiba M."/>
            <person name="Lee H.H."/>
            <person name="Kuo T.H."/>
            <person name="Liu D."/>
            <person name="Ke H.M."/>
            <person name="Yokoi T."/>
            <person name="Roa M.B."/>
            <person name="Lu M.J."/>
            <person name="Chang Y.Y."/>
            <person name="Ann P.J."/>
            <person name="Tsai J.N."/>
            <person name="Chen C.Y."/>
            <person name="Tzean S.S."/>
            <person name="Ota Y."/>
            <person name="Hattori T."/>
            <person name="Sahashi N."/>
            <person name="Liou R.F."/>
            <person name="Kikuchi T."/>
            <person name="Tsai I.J."/>
        </authorList>
    </citation>
    <scope>NUCLEOTIDE SEQUENCE [LARGE SCALE GENOMIC DNA]</scope>
    <source>
        <strain evidence="2 3">FFPRI411160</strain>
    </source>
</reference>
<accession>A0A286U9G7</accession>
<organism evidence="2 3">
    <name type="scientific">Pyrrhoderma noxium</name>
    <dbReference type="NCBI Taxonomy" id="2282107"/>
    <lineage>
        <taxon>Eukaryota</taxon>
        <taxon>Fungi</taxon>
        <taxon>Dikarya</taxon>
        <taxon>Basidiomycota</taxon>
        <taxon>Agaricomycotina</taxon>
        <taxon>Agaricomycetes</taxon>
        <taxon>Hymenochaetales</taxon>
        <taxon>Hymenochaetaceae</taxon>
        <taxon>Pyrrhoderma</taxon>
    </lineage>
</organism>
<feature type="region of interest" description="Disordered" evidence="1">
    <location>
        <begin position="1"/>
        <end position="25"/>
    </location>
</feature>
<evidence type="ECO:0000313" key="2">
    <source>
        <dbReference type="EMBL" id="PAV16241.1"/>
    </source>
</evidence>
<gene>
    <name evidence="2" type="ORF">PNOK_0786100</name>
</gene>
<dbReference type="AlphaFoldDB" id="A0A286U9G7"/>
<comment type="caution">
    <text evidence="2">The sequence shown here is derived from an EMBL/GenBank/DDBJ whole genome shotgun (WGS) entry which is preliminary data.</text>
</comment>
<sequence>MSIPSSQPSYKYSYQTEGFPKTDGSSQKFKLVPVFGWDGDDIENYREEKEIHKAAENMSKEMKYVEEGSAINQNDRHKISTYEQSTKSPNASCNLQLVIGSAKLASAIMPTPVLGNGLKNICKNCYRQELIKPK</sequence>